<dbReference type="PANTHER" id="PTHR21581">
    <property type="entry name" value="D-ALANYL-D-ALANINE CARBOXYPEPTIDASE"/>
    <property type="match status" value="1"/>
</dbReference>
<dbReference type="Gene3D" id="3.40.710.10">
    <property type="entry name" value="DD-peptidase/beta-lactamase superfamily"/>
    <property type="match status" value="1"/>
</dbReference>
<dbReference type="GO" id="GO:0009252">
    <property type="term" value="P:peptidoglycan biosynthetic process"/>
    <property type="evidence" value="ECO:0007669"/>
    <property type="project" value="UniProtKB-UniPathway"/>
</dbReference>
<evidence type="ECO:0000256" key="4">
    <source>
        <dbReference type="ARBA" id="ARBA00012448"/>
    </source>
</evidence>
<sequence length="380" mass="42267">MNHKPLFSFLLTVLLLTSSLLHAATPVPKPPSVGARGYLVEDFNSGQTIAEKNADQRLEPASITKLMSAYVIFSEIRNGTLALEDELRISKKAWRTEGSRMFVEVNTRVSVAELLKGMIIQSGNDATVALAEQVAGTEEGFASLMNHYAQQLGLRNSHFVNSTGLPNKDHYTTARDIALVARALIKEFPEYYQWYSQRSFTYNGITQYNRNKLLWRDESVDGLKTGHTKSAGYCLVTSAERDGMRLITVVLGTKSEEARADASQALLNYGFRFFETHKLYDGGSKLASTRVWKGAVESADLGLADTLYVTVPRGEYKNLDASIQLQEQIIAPVSKDQTLGRVIIRLGDKLIVEKDLVALSPVAEGSFWQRIVDEALLYFE</sequence>
<evidence type="ECO:0000256" key="3">
    <source>
        <dbReference type="ARBA" id="ARBA00007164"/>
    </source>
</evidence>
<accession>A0A3B0YMH7</accession>
<dbReference type="UniPathway" id="UPA00219"/>
<comment type="function">
    <text evidence="1">Removes C-terminal D-alanyl residues from sugar-peptide cell wall precursors.</text>
</comment>
<dbReference type="AlphaFoldDB" id="A0A3B0YMH7"/>
<evidence type="ECO:0000256" key="7">
    <source>
        <dbReference type="ARBA" id="ARBA00022729"/>
    </source>
</evidence>
<evidence type="ECO:0000256" key="11">
    <source>
        <dbReference type="ARBA" id="ARBA00023316"/>
    </source>
</evidence>
<keyword evidence="9" id="KW-0133">Cell shape</keyword>
<comment type="similarity">
    <text evidence="3">Belongs to the peptidase S11 family.</text>
</comment>
<keyword evidence="10" id="KW-0573">Peptidoglycan synthesis</keyword>
<evidence type="ECO:0000259" key="13">
    <source>
        <dbReference type="SMART" id="SM00936"/>
    </source>
</evidence>
<dbReference type="EC" id="3.4.16.4" evidence="4"/>
<dbReference type="SUPFAM" id="SSF56601">
    <property type="entry name" value="beta-lactamase/transpeptidase-like"/>
    <property type="match status" value="1"/>
</dbReference>
<dbReference type="Pfam" id="PF00768">
    <property type="entry name" value="Peptidase_S11"/>
    <property type="match status" value="1"/>
</dbReference>
<keyword evidence="6" id="KW-0645">Protease</keyword>
<evidence type="ECO:0000256" key="9">
    <source>
        <dbReference type="ARBA" id="ARBA00022960"/>
    </source>
</evidence>
<name>A0A3B0YMH7_9ZZZZ</name>
<evidence type="ECO:0000313" key="14">
    <source>
        <dbReference type="EMBL" id="VAW77343.1"/>
    </source>
</evidence>
<dbReference type="InterPro" id="IPR018044">
    <property type="entry name" value="Peptidase_S11"/>
</dbReference>
<keyword evidence="8 14" id="KW-0378">Hydrolase</keyword>
<evidence type="ECO:0000256" key="12">
    <source>
        <dbReference type="ARBA" id="ARBA00034000"/>
    </source>
</evidence>
<dbReference type="PANTHER" id="PTHR21581:SF6">
    <property type="entry name" value="TRAFFICKING PROTEIN PARTICLE COMPLEX SUBUNIT 12"/>
    <property type="match status" value="1"/>
</dbReference>
<dbReference type="Pfam" id="PF07943">
    <property type="entry name" value="PBP5_C"/>
    <property type="match status" value="1"/>
</dbReference>
<evidence type="ECO:0000256" key="8">
    <source>
        <dbReference type="ARBA" id="ARBA00022801"/>
    </source>
</evidence>
<keyword evidence="11" id="KW-0961">Cell wall biogenesis/degradation</keyword>
<evidence type="ECO:0000256" key="5">
    <source>
        <dbReference type="ARBA" id="ARBA00022645"/>
    </source>
</evidence>
<evidence type="ECO:0000256" key="10">
    <source>
        <dbReference type="ARBA" id="ARBA00022984"/>
    </source>
</evidence>
<keyword evidence="7" id="KW-0732">Signal</keyword>
<organism evidence="14">
    <name type="scientific">hydrothermal vent metagenome</name>
    <dbReference type="NCBI Taxonomy" id="652676"/>
    <lineage>
        <taxon>unclassified sequences</taxon>
        <taxon>metagenomes</taxon>
        <taxon>ecological metagenomes</taxon>
    </lineage>
</organism>
<dbReference type="Gene3D" id="2.60.410.10">
    <property type="entry name" value="D-Ala-D-Ala carboxypeptidase, C-terminal domain"/>
    <property type="match status" value="1"/>
</dbReference>
<feature type="domain" description="Peptidase S11 D-Ala-D-Ala carboxypeptidase A C-terminal" evidence="13">
    <location>
        <begin position="274"/>
        <end position="364"/>
    </location>
</feature>
<protein>
    <recommendedName>
        <fullName evidence="4">serine-type D-Ala-D-Ala carboxypeptidase</fullName>
        <ecNumber evidence="4">3.4.16.4</ecNumber>
    </recommendedName>
</protein>
<gene>
    <name evidence="14" type="ORF">MNBD_GAMMA14-1859</name>
</gene>
<dbReference type="SMART" id="SM00936">
    <property type="entry name" value="PBP5_C"/>
    <property type="match status" value="1"/>
</dbReference>
<dbReference type="GO" id="GO:0008360">
    <property type="term" value="P:regulation of cell shape"/>
    <property type="evidence" value="ECO:0007669"/>
    <property type="project" value="UniProtKB-KW"/>
</dbReference>
<dbReference type="GO" id="GO:0009002">
    <property type="term" value="F:serine-type D-Ala-D-Ala carboxypeptidase activity"/>
    <property type="evidence" value="ECO:0007669"/>
    <property type="project" value="UniProtKB-EC"/>
</dbReference>
<dbReference type="InterPro" id="IPR001967">
    <property type="entry name" value="Peptidase_S11_N"/>
</dbReference>
<evidence type="ECO:0000256" key="6">
    <source>
        <dbReference type="ARBA" id="ARBA00022670"/>
    </source>
</evidence>
<evidence type="ECO:0000256" key="2">
    <source>
        <dbReference type="ARBA" id="ARBA00004752"/>
    </source>
</evidence>
<dbReference type="InterPro" id="IPR012907">
    <property type="entry name" value="Peptidase_S11_C"/>
</dbReference>
<dbReference type="SUPFAM" id="SSF69189">
    <property type="entry name" value="Penicillin-binding protein associated domain"/>
    <property type="match status" value="1"/>
</dbReference>
<evidence type="ECO:0000256" key="1">
    <source>
        <dbReference type="ARBA" id="ARBA00003217"/>
    </source>
</evidence>
<dbReference type="GO" id="GO:0006508">
    <property type="term" value="P:proteolysis"/>
    <property type="evidence" value="ECO:0007669"/>
    <property type="project" value="UniProtKB-KW"/>
</dbReference>
<reference evidence="14" key="1">
    <citation type="submission" date="2018-06" db="EMBL/GenBank/DDBJ databases">
        <authorList>
            <person name="Zhirakovskaya E."/>
        </authorList>
    </citation>
    <scope>NUCLEOTIDE SEQUENCE</scope>
</reference>
<dbReference type="EMBL" id="UOFM01000218">
    <property type="protein sequence ID" value="VAW77343.1"/>
    <property type="molecule type" value="Genomic_DNA"/>
</dbReference>
<dbReference type="InterPro" id="IPR012338">
    <property type="entry name" value="Beta-lactam/transpept-like"/>
</dbReference>
<comment type="catalytic activity">
    <reaction evidence="12">
        <text>Preferential cleavage: (Ac)2-L-Lys-D-Ala-|-D-Ala. Also transpeptidation of peptidyl-alanyl moieties that are N-acyl substituents of D-alanine.</text>
        <dbReference type="EC" id="3.4.16.4"/>
    </reaction>
</comment>
<proteinExistence type="inferred from homology"/>
<dbReference type="InterPro" id="IPR037167">
    <property type="entry name" value="Peptidase_S11_C_sf"/>
</dbReference>
<dbReference type="PRINTS" id="PR00725">
    <property type="entry name" value="DADACBPTASE1"/>
</dbReference>
<dbReference type="InterPro" id="IPR015956">
    <property type="entry name" value="Peniciliin-bd_prot_C_sf"/>
</dbReference>
<comment type="pathway">
    <text evidence="2">Cell wall biogenesis; peptidoglycan biosynthesis.</text>
</comment>
<dbReference type="GO" id="GO:0071555">
    <property type="term" value="P:cell wall organization"/>
    <property type="evidence" value="ECO:0007669"/>
    <property type="project" value="UniProtKB-KW"/>
</dbReference>
<keyword evidence="5 14" id="KW-0121">Carboxypeptidase</keyword>